<proteinExistence type="predicted"/>
<dbReference type="WBParaSite" id="RSKR_0000887500.1">
    <property type="protein sequence ID" value="RSKR_0000887500.1"/>
    <property type="gene ID" value="RSKR_0000887500"/>
</dbReference>
<name>A0AC35U992_9BILA</name>
<organism evidence="1 2">
    <name type="scientific">Rhabditophanes sp. KR3021</name>
    <dbReference type="NCBI Taxonomy" id="114890"/>
    <lineage>
        <taxon>Eukaryota</taxon>
        <taxon>Metazoa</taxon>
        <taxon>Ecdysozoa</taxon>
        <taxon>Nematoda</taxon>
        <taxon>Chromadorea</taxon>
        <taxon>Rhabditida</taxon>
        <taxon>Tylenchina</taxon>
        <taxon>Panagrolaimomorpha</taxon>
        <taxon>Strongyloidoidea</taxon>
        <taxon>Alloionematidae</taxon>
        <taxon>Rhabditophanes</taxon>
    </lineage>
</organism>
<reference evidence="2" key="1">
    <citation type="submission" date="2016-11" db="UniProtKB">
        <authorList>
            <consortium name="WormBaseParasite"/>
        </authorList>
    </citation>
    <scope>IDENTIFICATION</scope>
    <source>
        <strain evidence="2">KR3021</strain>
    </source>
</reference>
<evidence type="ECO:0000313" key="1">
    <source>
        <dbReference type="Proteomes" id="UP000095286"/>
    </source>
</evidence>
<sequence length="606" mass="69483">MSNHLPEQHPEIMINTETVDFEEVPYSEWLKEKLKNTKADADAYDSVSRKRPHNSYTPLARRPPNDRVLRKVSQVRVNPNEMTIPQLETALKRKMIEKMGRKVPVTLVDKQHAKCGICQAIVSLNKKFEIVHLVRHFNAWHPSSHRCSGTWPGMKRIAHQQPVLVGAPKPLSNVDFAIVDSSINATDNLQCIWCGMVMDKSVLAMHFYEVHPNDVEVPKCQLCLQELVVNARLTEKFKQDFDILLPDEYHFFCGKFQTKYSTEKAMERGISGKIKRLDTGKDQPEEIEEDDEATGDSSNGKIAPVSECFSNSRMALGRRSKPKRLFVQPSLRQAAPENSKFIEVVSECHWKCKLCEGSIMAAVISAGAIRHYRQYHALQLDELQVELCKARLKKVSDGCMEFINPSMIECSVCQMTYPLHKPYNMCRAIRHLKAKHPEYMPEYCNDNATEIKGVANETGCEEEVEEVIQESPEHCLRASSTSHDLDLKMGEFVTDPDILADFRLKFGVDFDKVKKFTNAEGESMYILMTNDQDLDGITFNSITHTPNGEVKQAHDKLFAHFKEDELEHFKEEELAHFKEVEMEEMEEVEEIEVENEYSPEIDLLED</sequence>
<evidence type="ECO:0000313" key="2">
    <source>
        <dbReference type="WBParaSite" id="RSKR_0000887500.1"/>
    </source>
</evidence>
<accession>A0AC35U992</accession>
<protein>
    <submittedName>
        <fullName evidence="2">C2H2-type domain-containing protein</fullName>
    </submittedName>
</protein>
<dbReference type="Proteomes" id="UP000095286">
    <property type="component" value="Unplaced"/>
</dbReference>